<proteinExistence type="predicted"/>
<accession>A0A1M6REV8</accession>
<organism evidence="1 2">
    <name type="scientific">Paramaledivibacter caminithermalis (strain DSM 15212 / CIP 107654 / DViRD3)</name>
    <name type="common">Clostridium caminithermale</name>
    <dbReference type="NCBI Taxonomy" id="1121301"/>
    <lineage>
        <taxon>Bacteria</taxon>
        <taxon>Bacillati</taxon>
        <taxon>Bacillota</taxon>
        <taxon>Clostridia</taxon>
        <taxon>Peptostreptococcales</taxon>
        <taxon>Caminicellaceae</taxon>
        <taxon>Paramaledivibacter</taxon>
    </lineage>
</organism>
<gene>
    <name evidence="1" type="ORF">SAMN02745912_02941</name>
</gene>
<dbReference type="Proteomes" id="UP000184465">
    <property type="component" value="Unassembled WGS sequence"/>
</dbReference>
<reference evidence="1 2" key="1">
    <citation type="submission" date="2016-11" db="EMBL/GenBank/DDBJ databases">
        <authorList>
            <person name="Jaros S."/>
            <person name="Januszkiewicz K."/>
            <person name="Wedrychowicz H."/>
        </authorList>
    </citation>
    <scope>NUCLEOTIDE SEQUENCE [LARGE SCALE GENOMIC DNA]</scope>
    <source>
        <strain evidence="1 2">DSM 15212</strain>
    </source>
</reference>
<protein>
    <submittedName>
        <fullName evidence="1">Uncharacterized protein</fullName>
    </submittedName>
</protein>
<name>A0A1M6REV8_PARC5</name>
<dbReference type="AlphaFoldDB" id="A0A1M6REV8"/>
<keyword evidence="2" id="KW-1185">Reference proteome</keyword>
<sequence>MKHKLLVILITLLIMCLIFQQVHILQLKKQLGLQVQRRIDQLYRAVHFAKSSISNKTKLEINDLHKLKWIFNEQDIKIECIYSSVLSIEEDLDELYEQLKNNKLIVSKEHLLIKLSKLEKALNIVKEDCKDIPINYYYLKYKNNNKTIKKIEEIQINN</sequence>
<evidence type="ECO:0000313" key="1">
    <source>
        <dbReference type="EMBL" id="SHK30897.1"/>
    </source>
</evidence>
<evidence type="ECO:0000313" key="2">
    <source>
        <dbReference type="Proteomes" id="UP000184465"/>
    </source>
</evidence>
<dbReference type="EMBL" id="FRAG01000045">
    <property type="protein sequence ID" value="SHK30897.1"/>
    <property type="molecule type" value="Genomic_DNA"/>
</dbReference>
<dbReference type="RefSeq" id="WP_073151687.1">
    <property type="nucleotide sequence ID" value="NZ_FRAG01000045.1"/>
</dbReference>